<comment type="caution">
    <text evidence="4">The sequence shown here is derived from an EMBL/GenBank/DDBJ whole genome shotgun (WGS) entry which is preliminary data.</text>
</comment>
<dbReference type="EMBL" id="RYUH01000009">
    <property type="protein sequence ID" value="RYQ10925.1"/>
    <property type="molecule type" value="Genomic_DNA"/>
</dbReference>
<organism evidence="4 5">
    <name type="scientific">Bifidobacterium pseudolongum subsp. globosum</name>
    <dbReference type="NCBI Taxonomy" id="1690"/>
    <lineage>
        <taxon>Bacteria</taxon>
        <taxon>Bacillati</taxon>
        <taxon>Actinomycetota</taxon>
        <taxon>Actinomycetes</taxon>
        <taxon>Bifidobacteriales</taxon>
        <taxon>Bifidobacteriaceae</taxon>
        <taxon>Bifidobacterium</taxon>
    </lineage>
</organism>
<dbReference type="InterPro" id="IPR047057">
    <property type="entry name" value="MerR_fam"/>
</dbReference>
<dbReference type="SUPFAM" id="SSF46955">
    <property type="entry name" value="Putative DNA-binding domain"/>
    <property type="match status" value="1"/>
</dbReference>
<keyword evidence="1" id="KW-0238">DNA-binding</keyword>
<feature type="transmembrane region" description="Helical" evidence="2">
    <location>
        <begin position="178"/>
        <end position="199"/>
    </location>
</feature>
<dbReference type="Pfam" id="PF13411">
    <property type="entry name" value="MerR_1"/>
    <property type="match status" value="1"/>
</dbReference>
<dbReference type="CDD" id="cd01106">
    <property type="entry name" value="HTH_TipAL-Mta"/>
    <property type="match status" value="1"/>
</dbReference>
<dbReference type="InterPro" id="IPR000551">
    <property type="entry name" value="MerR-type_HTH_dom"/>
</dbReference>
<evidence type="ECO:0000256" key="1">
    <source>
        <dbReference type="ARBA" id="ARBA00023125"/>
    </source>
</evidence>
<feature type="transmembrane region" description="Helical" evidence="2">
    <location>
        <begin position="152"/>
        <end position="172"/>
    </location>
</feature>
<dbReference type="Gene3D" id="1.10.1660.10">
    <property type="match status" value="1"/>
</dbReference>
<evidence type="ECO:0000256" key="2">
    <source>
        <dbReference type="SAM" id="Phobius"/>
    </source>
</evidence>
<dbReference type="GO" id="GO:0003677">
    <property type="term" value="F:DNA binding"/>
    <property type="evidence" value="ECO:0007669"/>
    <property type="project" value="UniProtKB-KW"/>
</dbReference>
<dbReference type="SMART" id="SM00422">
    <property type="entry name" value="HTH_MERR"/>
    <property type="match status" value="1"/>
</dbReference>
<dbReference type="InterPro" id="IPR009061">
    <property type="entry name" value="DNA-bd_dom_put_sf"/>
</dbReference>
<dbReference type="RefSeq" id="WP_165369685.1">
    <property type="nucleotide sequence ID" value="NZ_RYUH01000009.1"/>
</dbReference>
<keyword evidence="2" id="KW-0812">Transmembrane</keyword>
<evidence type="ECO:0000313" key="4">
    <source>
        <dbReference type="EMBL" id="RYQ10925.1"/>
    </source>
</evidence>
<feature type="domain" description="HTH merR-type" evidence="3">
    <location>
        <begin position="12"/>
        <end position="81"/>
    </location>
</feature>
<dbReference type="PRINTS" id="PR00040">
    <property type="entry name" value="HTHMERR"/>
</dbReference>
<dbReference type="GO" id="GO:0003700">
    <property type="term" value="F:DNA-binding transcription factor activity"/>
    <property type="evidence" value="ECO:0007669"/>
    <property type="project" value="InterPro"/>
</dbReference>
<gene>
    <name evidence="4" type="ORF">PG2093B_0527</name>
</gene>
<dbReference type="AlphaFoldDB" id="A0A4Q5A2G4"/>
<keyword evidence="2" id="KW-0472">Membrane</keyword>
<dbReference type="Proteomes" id="UP000292568">
    <property type="component" value="Unassembled WGS sequence"/>
</dbReference>
<reference evidence="4 5" key="1">
    <citation type="submission" date="2018-12" db="EMBL/GenBank/DDBJ databases">
        <title>Unveiling genomic diversity among members of the Bifidobacterium pseudolongum species, a widely distributed gut commensal of the animal kingdom.</title>
        <authorList>
            <person name="Lugli G.A."/>
            <person name="Duranti S."/>
            <person name="Albert K."/>
            <person name="Mancabelli L."/>
            <person name="Napoli S."/>
            <person name="Viappiani A."/>
            <person name="Anzalone R."/>
            <person name="Longhi G."/>
            <person name="Milani C."/>
            <person name="Turroni F."/>
            <person name="Alessandri G."/>
            <person name="Sela D.A."/>
            <person name="Van Sinderen D."/>
            <person name="Ventura M."/>
        </authorList>
    </citation>
    <scope>NUCLEOTIDE SEQUENCE [LARGE SCALE GENOMIC DNA]</scope>
    <source>
        <strain evidence="4 5">2093B</strain>
    </source>
</reference>
<protein>
    <submittedName>
        <fullName evidence="4">MerR family transcriptional regulator</fullName>
    </submittedName>
</protein>
<sequence length="265" mass="29212">MTESTTEYTSTQYTTGELAKRCGVSVRTVQYYDNRGVLVPSEVSSGGRRLYDEQDVRRLSVITFLRGLGFSISQITELLADDQSAACIDSLIVAQRLQLSKQIELDQRRLQTLDALRRMLGRVDDADGLDVHAFSDAAYVTRRTPGLRRIHGVMLALGVVCDVVQIGLLVAALRSGNWVPFCIGLVLVVVVCAGISVYYSKSVAYLCPNCHTVFRPKFAKAFRAAHTTYSRKLTCPHCGYNGWCLEVPASYTGTDVETGEPMVIV</sequence>
<evidence type="ECO:0000313" key="5">
    <source>
        <dbReference type="Proteomes" id="UP000292568"/>
    </source>
</evidence>
<dbReference type="PROSITE" id="PS50937">
    <property type="entry name" value="HTH_MERR_2"/>
    <property type="match status" value="1"/>
</dbReference>
<name>A0A4Q5A2G4_9BIFI</name>
<accession>A0A4Q5A2G4</accession>
<keyword evidence="2" id="KW-1133">Transmembrane helix</keyword>
<dbReference type="PANTHER" id="PTHR30204:SF90">
    <property type="entry name" value="HTH-TYPE TRANSCRIPTIONAL ACTIVATOR MTA"/>
    <property type="match status" value="1"/>
</dbReference>
<proteinExistence type="predicted"/>
<evidence type="ECO:0000259" key="3">
    <source>
        <dbReference type="PROSITE" id="PS50937"/>
    </source>
</evidence>
<dbReference type="PANTHER" id="PTHR30204">
    <property type="entry name" value="REDOX-CYCLING DRUG-SENSING TRANSCRIPTIONAL ACTIVATOR SOXR"/>
    <property type="match status" value="1"/>
</dbReference>